<feature type="signal peptide" evidence="1">
    <location>
        <begin position="1"/>
        <end position="18"/>
    </location>
</feature>
<dbReference type="Proteomes" id="UP001597112">
    <property type="component" value="Unassembled WGS sequence"/>
</dbReference>
<dbReference type="EMBL" id="JBHTKA010000007">
    <property type="protein sequence ID" value="MFD1001024.1"/>
    <property type="molecule type" value="Genomic_DNA"/>
</dbReference>
<dbReference type="SUPFAM" id="SSF69304">
    <property type="entry name" value="Tricorn protease N-terminal domain"/>
    <property type="match status" value="1"/>
</dbReference>
<name>A0ABW3K4F3_9BACT</name>
<feature type="chain" id="PRO_5046636343" description="WD40-like Beta Propeller Repeat" evidence="1">
    <location>
        <begin position="19"/>
        <end position="989"/>
    </location>
</feature>
<keyword evidence="1" id="KW-0732">Signal</keyword>
<organism evidence="2 3">
    <name type="scientific">Ohtaekwangia kribbensis</name>
    <dbReference type="NCBI Taxonomy" id="688913"/>
    <lineage>
        <taxon>Bacteria</taxon>
        <taxon>Pseudomonadati</taxon>
        <taxon>Bacteroidota</taxon>
        <taxon>Cytophagia</taxon>
        <taxon>Cytophagales</taxon>
        <taxon>Fulvivirgaceae</taxon>
        <taxon>Ohtaekwangia</taxon>
    </lineage>
</organism>
<dbReference type="InterPro" id="IPR011042">
    <property type="entry name" value="6-blade_b-propeller_TolB-like"/>
</dbReference>
<gene>
    <name evidence="2" type="ORF">ACFQ21_16980</name>
</gene>
<dbReference type="RefSeq" id="WP_377580476.1">
    <property type="nucleotide sequence ID" value="NZ_JBHTKA010000007.1"/>
</dbReference>
<protein>
    <recommendedName>
        <fullName evidence="4">WD40-like Beta Propeller Repeat</fullName>
    </recommendedName>
</protein>
<evidence type="ECO:0000313" key="2">
    <source>
        <dbReference type="EMBL" id="MFD1001024.1"/>
    </source>
</evidence>
<reference evidence="3" key="1">
    <citation type="journal article" date="2019" name="Int. J. Syst. Evol. Microbiol.">
        <title>The Global Catalogue of Microorganisms (GCM) 10K type strain sequencing project: providing services to taxonomists for standard genome sequencing and annotation.</title>
        <authorList>
            <consortium name="The Broad Institute Genomics Platform"/>
            <consortium name="The Broad Institute Genome Sequencing Center for Infectious Disease"/>
            <person name="Wu L."/>
            <person name="Ma J."/>
        </authorList>
    </citation>
    <scope>NUCLEOTIDE SEQUENCE [LARGE SCALE GENOMIC DNA]</scope>
    <source>
        <strain evidence="3">CCUG 58938</strain>
    </source>
</reference>
<dbReference type="PANTHER" id="PTHR36842">
    <property type="entry name" value="PROTEIN TOLB HOMOLOG"/>
    <property type="match status" value="1"/>
</dbReference>
<sequence length="989" mass="113858">MKISLPFLLAILSLAVHAQTQTILENNPTGLKWYQVNTPHFRVLFPEGFDEQAQRMANTLEYIHAPEAKSLGTRPRKISVVLQNQSSVSNAFVSMLPRRSEFYTMAPQDYNFIGTNDWLDMLASHEYRHIVQYQHATRGFNRLFYYLFGNPTLAGMSQVAAPQWFWEGDAVVTETAFTHSGRGKIPQFNLVFKTNLLEGRTFNYHKQYLRSYKHNIPNHYVLGYNMVSYLRRKTDDPEIWGKITARSWSVPFIPFAFSNAIKNKTGLYVKDLYNEMAATYRSEWQKEIDQLKLTSFEKVNSRSTTAYTDYLYPQPQEDGSILVMKQGIGDIEQFVLLKDGREKRVFTPGFVNDAGMLSSTYTSVVWNEFGYDPRWRVKNFSQIKIYDYENKQKRVIGGRRQRYASAALSPNGDKIVTVRSDNDYSNTLVILELFTGKPIKEFANEANYFYSMPRWSDDASKIVVLKTTRQGKMLVSIDVDSGTEQEILPATHENLGHPVQWGKYILFNSPVTGIDNIYAIDVETKQRYQVTSSKYGAFNPAVTKDGKTLYYNDQAKDGMDVVKAPFDPSSWTIYEAKSQADHAYRHLVEQEGRPGLFDSIPQNVLPVKRYSKLKGIINPYSWGFLLTNDLAQITAAVASHDVLSTTSITAGYVYDINERTDLWRAGISYQGLYPIINLTAEKGNRTNDETLEEKKIEFTWDETTVEGGLSIPLLLTRSKYIEQLSVGNSVGLTRVSSFVNTITRNDTLIYKGKDRFVPYRNTTYDYFYTDQLTDGDLIYNHFALTYYRLLKPSYRDFLYRWGQSLSIDLYSTPFNSDFTGNLLAVRGILYFPGLAKHHYLYSRLAFQKSLQSVETDIYTFRNRIFKPRGYGYPRDEKFYTVSLNYAFPLWYPDIALGPILNVQRVKLNAFFDYGQGYGTVYYYNRDANLVQGFATDDTYQSIGVETTFDFNFMRFLPKFELGFRTSYLKANRNTAGGTVFEILIGNIGF</sequence>
<evidence type="ECO:0000313" key="3">
    <source>
        <dbReference type="Proteomes" id="UP001597112"/>
    </source>
</evidence>
<dbReference type="PANTHER" id="PTHR36842:SF1">
    <property type="entry name" value="PROTEIN TOLB"/>
    <property type="match status" value="1"/>
</dbReference>
<dbReference type="Gene3D" id="2.120.10.30">
    <property type="entry name" value="TolB, C-terminal domain"/>
    <property type="match status" value="1"/>
</dbReference>
<comment type="caution">
    <text evidence="2">The sequence shown here is derived from an EMBL/GenBank/DDBJ whole genome shotgun (WGS) entry which is preliminary data.</text>
</comment>
<accession>A0ABW3K4F3</accession>
<keyword evidence="3" id="KW-1185">Reference proteome</keyword>
<evidence type="ECO:0008006" key="4">
    <source>
        <dbReference type="Google" id="ProtNLM"/>
    </source>
</evidence>
<proteinExistence type="predicted"/>
<evidence type="ECO:0000256" key="1">
    <source>
        <dbReference type="SAM" id="SignalP"/>
    </source>
</evidence>